<dbReference type="PANTHER" id="PTHR31374">
    <property type="entry name" value="AUXIN-INDUCED PROTEIN-LIKE-RELATED"/>
    <property type="match status" value="1"/>
</dbReference>
<evidence type="ECO:0000256" key="1">
    <source>
        <dbReference type="ARBA" id="ARBA00006974"/>
    </source>
</evidence>
<evidence type="ECO:0000313" key="2">
    <source>
        <dbReference type="EMBL" id="KAK8945894.1"/>
    </source>
</evidence>
<reference evidence="2 3" key="1">
    <citation type="journal article" date="2022" name="Nat. Plants">
        <title>Genomes of leafy and leafless Platanthera orchids illuminate the evolution of mycoheterotrophy.</title>
        <authorList>
            <person name="Li M.H."/>
            <person name="Liu K.W."/>
            <person name="Li Z."/>
            <person name="Lu H.C."/>
            <person name="Ye Q.L."/>
            <person name="Zhang D."/>
            <person name="Wang J.Y."/>
            <person name="Li Y.F."/>
            <person name="Zhong Z.M."/>
            <person name="Liu X."/>
            <person name="Yu X."/>
            <person name="Liu D.K."/>
            <person name="Tu X.D."/>
            <person name="Liu B."/>
            <person name="Hao Y."/>
            <person name="Liao X.Y."/>
            <person name="Jiang Y.T."/>
            <person name="Sun W.H."/>
            <person name="Chen J."/>
            <person name="Chen Y.Q."/>
            <person name="Ai Y."/>
            <person name="Zhai J.W."/>
            <person name="Wu S.S."/>
            <person name="Zhou Z."/>
            <person name="Hsiao Y.Y."/>
            <person name="Wu W.L."/>
            <person name="Chen Y.Y."/>
            <person name="Lin Y.F."/>
            <person name="Hsu J.L."/>
            <person name="Li C.Y."/>
            <person name="Wang Z.W."/>
            <person name="Zhao X."/>
            <person name="Zhong W.Y."/>
            <person name="Ma X.K."/>
            <person name="Ma L."/>
            <person name="Huang J."/>
            <person name="Chen G.Z."/>
            <person name="Huang M.Z."/>
            <person name="Huang L."/>
            <person name="Peng D.H."/>
            <person name="Luo Y.B."/>
            <person name="Zou S.Q."/>
            <person name="Chen S.P."/>
            <person name="Lan S."/>
            <person name="Tsai W.C."/>
            <person name="Van de Peer Y."/>
            <person name="Liu Z.J."/>
        </authorList>
    </citation>
    <scope>NUCLEOTIDE SEQUENCE [LARGE SCALE GENOMIC DNA]</scope>
    <source>
        <strain evidence="2">Lor288</strain>
    </source>
</reference>
<name>A0ABR2LPG0_9ASPA</name>
<dbReference type="EMBL" id="JBBWWR010000017">
    <property type="protein sequence ID" value="KAK8945894.1"/>
    <property type="molecule type" value="Genomic_DNA"/>
</dbReference>
<comment type="similarity">
    <text evidence="1">Belongs to the ARG7 family.</text>
</comment>
<organism evidence="2 3">
    <name type="scientific">Platanthera guangdongensis</name>
    <dbReference type="NCBI Taxonomy" id="2320717"/>
    <lineage>
        <taxon>Eukaryota</taxon>
        <taxon>Viridiplantae</taxon>
        <taxon>Streptophyta</taxon>
        <taxon>Embryophyta</taxon>
        <taxon>Tracheophyta</taxon>
        <taxon>Spermatophyta</taxon>
        <taxon>Magnoliopsida</taxon>
        <taxon>Liliopsida</taxon>
        <taxon>Asparagales</taxon>
        <taxon>Orchidaceae</taxon>
        <taxon>Orchidoideae</taxon>
        <taxon>Orchideae</taxon>
        <taxon>Orchidinae</taxon>
        <taxon>Platanthera</taxon>
    </lineage>
</organism>
<proteinExistence type="inferred from homology"/>
<dbReference type="Proteomes" id="UP001412067">
    <property type="component" value="Unassembled WGS sequence"/>
</dbReference>
<dbReference type="InterPro" id="IPR003676">
    <property type="entry name" value="SAUR_fam"/>
</dbReference>
<keyword evidence="3" id="KW-1185">Reference proteome</keyword>
<gene>
    <name evidence="2" type="primary">ARG7</name>
    <name evidence="2" type="ORF">KSP40_PGU014318</name>
</gene>
<evidence type="ECO:0000313" key="3">
    <source>
        <dbReference type="Proteomes" id="UP001412067"/>
    </source>
</evidence>
<dbReference type="PANTHER" id="PTHR31374:SF206">
    <property type="entry name" value="F5M15.19"/>
    <property type="match status" value="1"/>
</dbReference>
<sequence>MSSNRLGKLIASKWRGLASKEGRRRRRKGHFAVYAKGGKRFVVPLSYLDHPIFRVLLEVAEEEFGTVARGPLRVPCEEELMDHLVSLMGKTRHSAGDRAANSAAAVL</sequence>
<dbReference type="Pfam" id="PF02519">
    <property type="entry name" value="Auxin_inducible"/>
    <property type="match status" value="1"/>
</dbReference>
<protein>
    <submittedName>
        <fullName evidence="2">Indole-3-acetic acid-induced protein ARG7</fullName>
    </submittedName>
</protein>
<accession>A0ABR2LPG0</accession>
<comment type="caution">
    <text evidence="2">The sequence shown here is derived from an EMBL/GenBank/DDBJ whole genome shotgun (WGS) entry which is preliminary data.</text>
</comment>